<dbReference type="Pfam" id="PF11102">
    <property type="entry name" value="YjbF"/>
    <property type="match status" value="1"/>
</dbReference>
<dbReference type="EMBL" id="QLMG01000004">
    <property type="protein sequence ID" value="RAK21416.1"/>
    <property type="molecule type" value="Genomic_DNA"/>
</dbReference>
<proteinExistence type="predicted"/>
<dbReference type="AlphaFoldDB" id="A0A327YMF6"/>
<protein>
    <submittedName>
        <fullName evidence="1">Group 4 capsule polysaccharide lipoprotein GfcB/YjbF</fullName>
    </submittedName>
</protein>
<dbReference type="InterPro" id="IPR023373">
    <property type="entry name" value="YmcC_sf"/>
</dbReference>
<comment type="caution">
    <text evidence="1">The sequence shown here is derived from an EMBL/GenBank/DDBJ whole genome shotgun (WGS) entry which is preliminary data.</text>
</comment>
<evidence type="ECO:0000313" key="1">
    <source>
        <dbReference type="EMBL" id="RAK21416.1"/>
    </source>
</evidence>
<dbReference type="Gene3D" id="2.40.360.10">
    <property type="entry name" value="YmcC-like"/>
    <property type="match status" value="1"/>
</dbReference>
<name>A0A327YMF6_9RHOB</name>
<evidence type="ECO:0000313" key="2">
    <source>
        <dbReference type="Proteomes" id="UP000249165"/>
    </source>
</evidence>
<sequence length="219" mass="23777">MIRRTALAAAALLGIAACSNDPEYLSPIDTIYAVLFGGKAEPSPISPEQIVRTLGSTDLPVIFFAMPERETQSLLLKIEQNGPYATYGNPSRQSVVLRNGMITGTRGLSGDLMSTDEGPLLDLVRARRAGTAIYIQRWLTPEDVTRVTTYRCGIEPDKPVDVALGLVRSAAREIIAACESPDGPPFVDYYVVDGAGEILASRQWLGPNIGYAAMHRLRR</sequence>
<dbReference type="OrthoDB" id="6237231at2"/>
<keyword evidence="1" id="KW-0449">Lipoprotein</keyword>
<dbReference type="InterPro" id="IPR021308">
    <property type="entry name" value="GfcB"/>
</dbReference>
<organism evidence="1 2">
    <name type="scientific">Salipiger aestuarii</name>
    <dbReference type="NCBI Taxonomy" id="568098"/>
    <lineage>
        <taxon>Bacteria</taxon>
        <taxon>Pseudomonadati</taxon>
        <taxon>Pseudomonadota</taxon>
        <taxon>Alphaproteobacteria</taxon>
        <taxon>Rhodobacterales</taxon>
        <taxon>Roseobacteraceae</taxon>
        <taxon>Salipiger</taxon>
    </lineage>
</organism>
<dbReference type="SUPFAM" id="SSF159270">
    <property type="entry name" value="YmcC-like"/>
    <property type="match status" value="1"/>
</dbReference>
<accession>A0A327YMF6</accession>
<dbReference type="PROSITE" id="PS51257">
    <property type="entry name" value="PROKAR_LIPOPROTEIN"/>
    <property type="match status" value="1"/>
</dbReference>
<reference evidence="1 2" key="1">
    <citation type="submission" date="2018-06" db="EMBL/GenBank/DDBJ databases">
        <title>Genomic Encyclopedia of Archaeal and Bacterial Type Strains, Phase II (KMG-II): from individual species to whole genera.</title>
        <authorList>
            <person name="Goeker M."/>
        </authorList>
    </citation>
    <scope>NUCLEOTIDE SEQUENCE [LARGE SCALE GENOMIC DNA]</scope>
    <source>
        <strain evidence="1 2">DSM 22011</strain>
    </source>
</reference>
<dbReference type="Proteomes" id="UP000249165">
    <property type="component" value="Unassembled WGS sequence"/>
</dbReference>
<dbReference type="RefSeq" id="WP_009502905.1">
    <property type="nucleotide sequence ID" value="NZ_LIGK01000003.1"/>
</dbReference>
<keyword evidence="2" id="KW-1185">Reference proteome</keyword>
<gene>
    <name evidence="1" type="ORF">ATI53_100414</name>
</gene>